<dbReference type="Gene3D" id="3.80.10.10">
    <property type="entry name" value="Ribonuclease Inhibitor"/>
    <property type="match status" value="1"/>
</dbReference>
<dbReference type="AlphaFoldDB" id="A0AAV5DQR3"/>
<feature type="domain" description="Disease resistance R13L4/SHOC-2-like LRR" evidence="2">
    <location>
        <begin position="6"/>
        <end position="349"/>
    </location>
</feature>
<accession>A0AAV5DQR3</accession>
<dbReference type="Proteomes" id="UP001054889">
    <property type="component" value="Unassembled WGS sequence"/>
</dbReference>
<keyword evidence="1" id="KW-0677">Repeat</keyword>
<evidence type="ECO:0000313" key="4">
    <source>
        <dbReference type="Proteomes" id="UP001054889"/>
    </source>
</evidence>
<sequence>MVLPSQIQRLQHLETLEFSGWLIDLSIPSGIVDLPRLSQTLEFSGWLIDLSIPSGIVDLPRLSHLIVPHNLGLPDGIGKLSSLCTLVGFGLLESSSENIRALGALTNLVDLDLTCSEGISFQEKESSEETSSECMLTKTCALSSALEKLSRLKQIQIWGAKYCRGDTLSSLSPPFHRLERLEISCVAFPRVPKWIGSLRDLRKLTLVVDEISNSSWKDVAIIGMLPSLVFLNLQITGVPAERIVITGFPVLKRFIFDCDGISRLSFEAGAMPNLWVLELQFHPGQWDQAAPAGLEHLRSLEEITATKVQYFSSLMRESCTRGEEAEKANVLIRVVFQEAVGAHPTSPTFTFQPKRWLGRLST</sequence>
<evidence type="ECO:0000259" key="2">
    <source>
        <dbReference type="Pfam" id="PF23598"/>
    </source>
</evidence>
<dbReference type="PANTHER" id="PTHR47186">
    <property type="entry name" value="LEUCINE-RICH REPEAT-CONTAINING PROTEIN 57"/>
    <property type="match status" value="1"/>
</dbReference>
<dbReference type="InterPro" id="IPR055414">
    <property type="entry name" value="LRR_R13L4/SHOC2-like"/>
</dbReference>
<reference evidence="3" key="1">
    <citation type="journal article" date="2018" name="DNA Res.">
        <title>Multiple hybrid de novo genome assembly of finger millet, an orphan allotetraploid crop.</title>
        <authorList>
            <person name="Hatakeyama M."/>
            <person name="Aluri S."/>
            <person name="Balachadran M.T."/>
            <person name="Sivarajan S.R."/>
            <person name="Patrignani A."/>
            <person name="Gruter S."/>
            <person name="Poveda L."/>
            <person name="Shimizu-Inatsugi R."/>
            <person name="Baeten J."/>
            <person name="Francoijs K.J."/>
            <person name="Nataraja K.N."/>
            <person name="Reddy Y.A.N."/>
            <person name="Phadnis S."/>
            <person name="Ravikumar R.L."/>
            <person name="Schlapbach R."/>
            <person name="Sreeman S.M."/>
            <person name="Shimizu K.K."/>
        </authorList>
    </citation>
    <scope>NUCLEOTIDE SEQUENCE</scope>
</reference>
<keyword evidence="4" id="KW-1185">Reference proteome</keyword>
<reference evidence="3" key="2">
    <citation type="submission" date="2021-12" db="EMBL/GenBank/DDBJ databases">
        <title>Resequencing data analysis of finger millet.</title>
        <authorList>
            <person name="Hatakeyama M."/>
            <person name="Aluri S."/>
            <person name="Balachadran M.T."/>
            <person name="Sivarajan S.R."/>
            <person name="Poveda L."/>
            <person name="Shimizu-Inatsugi R."/>
            <person name="Schlapbach R."/>
            <person name="Sreeman S.M."/>
            <person name="Shimizu K.K."/>
        </authorList>
    </citation>
    <scope>NUCLEOTIDE SEQUENCE</scope>
</reference>
<organism evidence="3 4">
    <name type="scientific">Eleusine coracana subsp. coracana</name>
    <dbReference type="NCBI Taxonomy" id="191504"/>
    <lineage>
        <taxon>Eukaryota</taxon>
        <taxon>Viridiplantae</taxon>
        <taxon>Streptophyta</taxon>
        <taxon>Embryophyta</taxon>
        <taxon>Tracheophyta</taxon>
        <taxon>Spermatophyta</taxon>
        <taxon>Magnoliopsida</taxon>
        <taxon>Liliopsida</taxon>
        <taxon>Poales</taxon>
        <taxon>Poaceae</taxon>
        <taxon>PACMAD clade</taxon>
        <taxon>Chloridoideae</taxon>
        <taxon>Cynodonteae</taxon>
        <taxon>Eleusininae</taxon>
        <taxon>Eleusine</taxon>
    </lineage>
</organism>
<evidence type="ECO:0000313" key="3">
    <source>
        <dbReference type="EMBL" id="GJN12668.1"/>
    </source>
</evidence>
<dbReference type="PANTHER" id="PTHR47186:SF3">
    <property type="entry name" value="OS09G0267800 PROTEIN"/>
    <property type="match status" value="1"/>
</dbReference>
<proteinExistence type="predicted"/>
<dbReference type="EMBL" id="BQKI01000023">
    <property type="protein sequence ID" value="GJN12668.1"/>
    <property type="molecule type" value="Genomic_DNA"/>
</dbReference>
<evidence type="ECO:0000256" key="1">
    <source>
        <dbReference type="ARBA" id="ARBA00022737"/>
    </source>
</evidence>
<gene>
    <name evidence="3" type="primary">ga30964</name>
    <name evidence="3" type="ORF">PR202_ga30964</name>
</gene>
<dbReference type="Pfam" id="PF23598">
    <property type="entry name" value="LRR_14"/>
    <property type="match status" value="1"/>
</dbReference>
<protein>
    <recommendedName>
        <fullName evidence="2">Disease resistance R13L4/SHOC-2-like LRR domain-containing protein</fullName>
    </recommendedName>
</protein>
<dbReference type="InterPro" id="IPR032675">
    <property type="entry name" value="LRR_dom_sf"/>
</dbReference>
<comment type="caution">
    <text evidence="3">The sequence shown here is derived from an EMBL/GenBank/DDBJ whole genome shotgun (WGS) entry which is preliminary data.</text>
</comment>
<name>A0AAV5DQR3_ELECO</name>
<dbReference type="SUPFAM" id="SSF52058">
    <property type="entry name" value="L domain-like"/>
    <property type="match status" value="1"/>
</dbReference>